<evidence type="ECO:0000313" key="1">
    <source>
        <dbReference type="EMBL" id="MBE1459502.1"/>
    </source>
</evidence>
<reference evidence="1 2" key="1">
    <citation type="submission" date="2020-10" db="EMBL/GenBank/DDBJ databases">
        <title>Sequencing the genomes of 1000 actinobacteria strains.</title>
        <authorList>
            <person name="Klenk H.-P."/>
        </authorList>
    </citation>
    <scope>NUCLEOTIDE SEQUENCE [LARGE SCALE GENOMIC DNA]</scope>
    <source>
        <strain evidence="1 2">DSM 45157</strain>
    </source>
</reference>
<name>A0ABR9HKF0_9ACTN</name>
<sequence>MLFSRMLGGSASMSSVASSRAKAAAFAAAIGCHFRSASVALAPSARSLIPRTTATGVALRCPAWAIPAPSISTARASLKVCLIHSASWETREFCTTSPAAMGPKCTRGRGRSAGVNRSQEPVLARCAAVWLISCGDSHARGRALSPSSSLVPPW</sequence>
<evidence type="ECO:0000313" key="2">
    <source>
        <dbReference type="Proteomes" id="UP000598217"/>
    </source>
</evidence>
<organism evidence="1 2">
    <name type="scientific">Nocardiopsis terrae</name>
    <dbReference type="NCBI Taxonomy" id="372655"/>
    <lineage>
        <taxon>Bacteria</taxon>
        <taxon>Bacillati</taxon>
        <taxon>Actinomycetota</taxon>
        <taxon>Actinomycetes</taxon>
        <taxon>Streptosporangiales</taxon>
        <taxon>Nocardiopsidaceae</taxon>
        <taxon>Nocardiopsis</taxon>
    </lineage>
</organism>
<keyword evidence="2" id="KW-1185">Reference proteome</keyword>
<protein>
    <submittedName>
        <fullName evidence="1">Uncharacterized protein</fullName>
    </submittedName>
</protein>
<accession>A0ABR9HKF0</accession>
<comment type="caution">
    <text evidence="1">The sequence shown here is derived from an EMBL/GenBank/DDBJ whole genome shotgun (WGS) entry which is preliminary data.</text>
</comment>
<dbReference type="Proteomes" id="UP000598217">
    <property type="component" value="Unassembled WGS sequence"/>
</dbReference>
<dbReference type="EMBL" id="JADBDY010000001">
    <property type="protein sequence ID" value="MBE1459502.1"/>
    <property type="molecule type" value="Genomic_DNA"/>
</dbReference>
<proteinExistence type="predicted"/>
<gene>
    <name evidence="1" type="ORF">H4W79_003716</name>
</gene>